<dbReference type="AlphaFoldDB" id="A0A1E5FYD6"/>
<dbReference type="Proteomes" id="UP000094296">
    <property type="component" value="Unassembled WGS sequence"/>
</dbReference>
<keyword evidence="1" id="KW-0812">Transmembrane</keyword>
<accession>A0A1E5FYD6</accession>
<dbReference type="Pfam" id="PF04186">
    <property type="entry name" value="FxsA"/>
    <property type="match status" value="1"/>
</dbReference>
<dbReference type="NCBIfam" id="NF008528">
    <property type="entry name" value="PRK11463.1-2"/>
    <property type="match status" value="1"/>
</dbReference>
<comment type="caution">
    <text evidence="2">The sequence shown here is derived from an EMBL/GenBank/DDBJ whole genome shotgun (WGS) entry which is preliminary data.</text>
</comment>
<sequence>MFKILALLFIVVPAIEIYLIIKVGQIFGALTTLGIVVLTGFLGAYLAKSQGRQTLMLAQIDLQQGRVPSDLILDGLAILVGGVVLLTPGFVTDIFGFFLLVPTTRGMFKLAMRNWITKMINNGNVHIYTSRRW</sequence>
<dbReference type="EMBL" id="MIJE01000036">
    <property type="protein sequence ID" value="OEF95583.1"/>
    <property type="molecule type" value="Genomic_DNA"/>
</dbReference>
<organism evidence="2 3">
    <name type="scientific">Desulfuribacillus alkaliarsenatis</name>
    <dbReference type="NCBI Taxonomy" id="766136"/>
    <lineage>
        <taxon>Bacteria</taxon>
        <taxon>Bacillati</taxon>
        <taxon>Bacillota</taxon>
        <taxon>Desulfuribacillia</taxon>
        <taxon>Desulfuribacillales</taxon>
        <taxon>Desulfuribacillaceae</taxon>
        <taxon>Desulfuribacillus</taxon>
    </lineage>
</organism>
<evidence type="ECO:0000313" key="2">
    <source>
        <dbReference type="EMBL" id="OEF95583.1"/>
    </source>
</evidence>
<dbReference type="RefSeq" id="WP_069644396.1">
    <property type="nucleotide sequence ID" value="NZ_MIJE01000036.1"/>
</dbReference>
<gene>
    <name evidence="2" type="ORF">BHF68_12070</name>
</gene>
<feature type="transmembrane region" description="Helical" evidence="1">
    <location>
        <begin position="26"/>
        <end position="47"/>
    </location>
</feature>
<dbReference type="PANTHER" id="PTHR35335:SF1">
    <property type="entry name" value="UPF0716 PROTEIN FXSA"/>
    <property type="match status" value="1"/>
</dbReference>
<dbReference type="PANTHER" id="PTHR35335">
    <property type="entry name" value="UPF0716 PROTEIN FXSA"/>
    <property type="match status" value="1"/>
</dbReference>
<keyword evidence="1" id="KW-0472">Membrane</keyword>
<protein>
    <submittedName>
        <fullName evidence="2">Membrane protein FxsA</fullName>
    </submittedName>
</protein>
<proteinExistence type="predicted"/>
<keyword evidence="1" id="KW-1133">Transmembrane helix</keyword>
<reference evidence="2 3" key="1">
    <citation type="submission" date="2016-09" db="EMBL/GenBank/DDBJ databases">
        <title>Draft genome sequence for the type strain of Desulfuribacillus alkaliarsenatis AHT28, an obligately anaerobic, sulfidogenic bacterium isolated from Russian soda lake sediments.</title>
        <authorList>
            <person name="Abin C.A."/>
            <person name="Hollibaugh J.T."/>
        </authorList>
    </citation>
    <scope>NUCLEOTIDE SEQUENCE [LARGE SCALE GENOMIC DNA]</scope>
    <source>
        <strain evidence="2 3">AHT28</strain>
    </source>
</reference>
<dbReference type="InterPro" id="IPR007313">
    <property type="entry name" value="FxsA"/>
</dbReference>
<evidence type="ECO:0000313" key="3">
    <source>
        <dbReference type="Proteomes" id="UP000094296"/>
    </source>
</evidence>
<dbReference type="OrthoDB" id="9792788at2"/>
<name>A0A1E5FYD6_9FIRM</name>
<keyword evidence="3" id="KW-1185">Reference proteome</keyword>
<dbReference type="STRING" id="766136.BHF68_12070"/>
<evidence type="ECO:0000256" key="1">
    <source>
        <dbReference type="SAM" id="Phobius"/>
    </source>
</evidence>
<dbReference type="GO" id="GO:0016020">
    <property type="term" value="C:membrane"/>
    <property type="evidence" value="ECO:0007669"/>
    <property type="project" value="InterPro"/>
</dbReference>